<sequence>MTFSARDPAPIFADVVDAAWGDPATWTAEGQHWTHLAQVQQTINRRVTGDANLPALTWFFQRVARDRPLPLGRVLIVGCGSAGIENSIVQSGWAAEAVGLDLSPRALALAAEQAAAAGLRGVKHQVADMNALPVGSADLQPGSFDAVFGIAGVHHCANLEGLYSAVSHLLKPGGWFYLDEFIGPSRFQWPDVQTGLISGFLSALPDDLVRTGAGHLRRGYIRPTVQQVIAVDPSEAVRSAEIVPLLPTWFTVEGLFGYGGNLLHLALAQIAQHFHTDAGGHLARLIALEDWCLSEGLLTDDFAVILARKPA</sequence>
<dbReference type="OrthoDB" id="9787738at2"/>
<feature type="domain" description="Methyltransferase" evidence="1">
    <location>
        <begin position="74"/>
        <end position="174"/>
    </location>
</feature>
<dbReference type="PANTHER" id="PTHR43591">
    <property type="entry name" value="METHYLTRANSFERASE"/>
    <property type="match status" value="1"/>
</dbReference>
<dbReference type="EMBL" id="NOXS01000033">
    <property type="protein sequence ID" value="OYQ17816.1"/>
    <property type="molecule type" value="Genomic_DNA"/>
</dbReference>
<gene>
    <name evidence="2" type="ORF">CHR90_12620</name>
</gene>
<dbReference type="InterPro" id="IPR029063">
    <property type="entry name" value="SAM-dependent_MTases_sf"/>
</dbReference>
<dbReference type="Gene3D" id="3.40.50.150">
    <property type="entry name" value="Vaccinia Virus protein VP39"/>
    <property type="match status" value="1"/>
</dbReference>
<accession>A0A255XLI0</accession>
<dbReference type="Pfam" id="PF13649">
    <property type="entry name" value="Methyltransf_25"/>
    <property type="match status" value="1"/>
</dbReference>
<dbReference type="RefSeq" id="WP_094409378.1">
    <property type="nucleotide sequence ID" value="NZ_BMJZ01000002.1"/>
</dbReference>
<reference evidence="2 3" key="1">
    <citation type="submission" date="2017-07" db="EMBL/GenBank/DDBJ databases">
        <title>Elstera cyanobacteriorum sp. nov., a novel bacterium isolated from cyanobacterial aggregates in a eutrophic lake.</title>
        <authorList>
            <person name="Cai H."/>
        </authorList>
    </citation>
    <scope>NUCLEOTIDE SEQUENCE [LARGE SCALE GENOMIC DNA]</scope>
    <source>
        <strain evidence="2 3">TH019</strain>
    </source>
</reference>
<evidence type="ECO:0000259" key="1">
    <source>
        <dbReference type="Pfam" id="PF13649"/>
    </source>
</evidence>
<organism evidence="2 3">
    <name type="scientific">Elstera cyanobacteriorum</name>
    <dbReference type="NCBI Taxonomy" id="2022747"/>
    <lineage>
        <taxon>Bacteria</taxon>
        <taxon>Pseudomonadati</taxon>
        <taxon>Pseudomonadota</taxon>
        <taxon>Alphaproteobacteria</taxon>
        <taxon>Rhodospirillales</taxon>
        <taxon>Rhodospirillaceae</taxon>
        <taxon>Elstera</taxon>
    </lineage>
</organism>
<dbReference type="InterPro" id="IPR041698">
    <property type="entry name" value="Methyltransf_25"/>
</dbReference>
<evidence type="ECO:0000313" key="2">
    <source>
        <dbReference type="EMBL" id="OYQ17816.1"/>
    </source>
</evidence>
<evidence type="ECO:0000313" key="3">
    <source>
        <dbReference type="Proteomes" id="UP000216361"/>
    </source>
</evidence>
<dbReference type="Proteomes" id="UP000216361">
    <property type="component" value="Unassembled WGS sequence"/>
</dbReference>
<keyword evidence="3" id="KW-1185">Reference proteome</keyword>
<dbReference type="SUPFAM" id="SSF53335">
    <property type="entry name" value="S-adenosyl-L-methionine-dependent methyltransferases"/>
    <property type="match status" value="1"/>
</dbReference>
<protein>
    <recommendedName>
        <fullName evidence="1">Methyltransferase domain-containing protein</fullName>
    </recommendedName>
</protein>
<proteinExistence type="predicted"/>
<name>A0A255XLI0_9PROT</name>
<dbReference type="AlphaFoldDB" id="A0A255XLI0"/>
<dbReference type="CDD" id="cd02440">
    <property type="entry name" value="AdoMet_MTases"/>
    <property type="match status" value="1"/>
</dbReference>
<comment type="caution">
    <text evidence="2">The sequence shown here is derived from an EMBL/GenBank/DDBJ whole genome shotgun (WGS) entry which is preliminary data.</text>
</comment>